<accession>A0A813LKP5</accession>
<evidence type="ECO:0000256" key="1">
    <source>
        <dbReference type="SAM" id="MobiDB-lite"/>
    </source>
</evidence>
<name>A0A813LKP5_POLGL</name>
<dbReference type="AlphaFoldDB" id="A0A813LKP5"/>
<reference evidence="2" key="1">
    <citation type="submission" date="2021-02" db="EMBL/GenBank/DDBJ databases">
        <authorList>
            <person name="Dougan E. K."/>
            <person name="Rhodes N."/>
            <person name="Thang M."/>
            <person name="Chan C."/>
        </authorList>
    </citation>
    <scope>NUCLEOTIDE SEQUENCE</scope>
</reference>
<dbReference type="EMBL" id="CAJNNW010036485">
    <property type="protein sequence ID" value="CAE8734856.1"/>
    <property type="molecule type" value="Genomic_DNA"/>
</dbReference>
<gene>
    <name evidence="2" type="ORF">PGLA2088_LOCUS47536</name>
</gene>
<feature type="region of interest" description="Disordered" evidence="1">
    <location>
        <begin position="86"/>
        <end position="117"/>
    </location>
</feature>
<protein>
    <submittedName>
        <fullName evidence="2">Uncharacterized protein</fullName>
    </submittedName>
</protein>
<sequence>VFVSALREWMASSGKRDTVKVGWLGKCKTAGLMVSLTGLLATCRVGQSSVVFCCCLALLHISTALSVVSGAQYLSSAWPALSAGWASSGTGGNGPQEQQQQQVEQEARPAATPDFDI</sequence>
<evidence type="ECO:0000313" key="3">
    <source>
        <dbReference type="Proteomes" id="UP000626109"/>
    </source>
</evidence>
<feature type="non-terminal residue" evidence="2">
    <location>
        <position position="117"/>
    </location>
</feature>
<organism evidence="2 3">
    <name type="scientific">Polarella glacialis</name>
    <name type="common">Dinoflagellate</name>
    <dbReference type="NCBI Taxonomy" id="89957"/>
    <lineage>
        <taxon>Eukaryota</taxon>
        <taxon>Sar</taxon>
        <taxon>Alveolata</taxon>
        <taxon>Dinophyceae</taxon>
        <taxon>Suessiales</taxon>
        <taxon>Suessiaceae</taxon>
        <taxon>Polarella</taxon>
    </lineage>
</organism>
<evidence type="ECO:0000313" key="2">
    <source>
        <dbReference type="EMBL" id="CAE8734856.1"/>
    </source>
</evidence>
<proteinExistence type="predicted"/>
<dbReference type="Proteomes" id="UP000626109">
    <property type="component" value="Unassembled WGS sequence"/>
</dbReference>
<comment type="caution">
    <text evidence="2">The sequence shown here is derived from an EMBL/GenBank/DDBJ whole genome shotgun (WGS) entry which is preliminary data.</text>
</comment>